<proteinExistence type="predicted"/>
<accession>A0AC34GGG2</accession>
<dbReference type="Proteomes" id="UP000887579">
    <property type="component" value="Unplaced"/>
</dbReference>
<evidence type="ECO:0000313" key="2">
    <source>
        <dbReference type="WBParaSite" id="ES5_v2.g28758.t1"/>
    </source>
</evidence>
<name>A0AC34GGG2_9BILA</name>
<evidence type="ECO:0000313" key="1">
    <source>
        <dbReference type="Proteomes" id="UP000887579"/>
    </source>
</evidence>
<dbReference type="WBParaSite" id="ES5_v2.g28758.t1">
    <property type="protein sequence ID" value="ES5_v2.g28758.t1"/>
    <property type="gene ID" value="ES5_v2.g28758"/>
</dbReference>
<sequence length="89" mass="10740">MSSYRILPLPLYVHYAEMQGNVHLTEVYEDGEKLHMEKLTPMRIFGTIVEIHEDDTISFQWAKDKRNLHEYQNILNEYYELQPIEKNIQ</sequence>
<organism evidence="1 2">
    <name type="scientific">Panagrolaimus sp. ES5</name>
    <dbReference type="NCBI Taxonomy" id="591445"/>
    <lineage>
        <taxon>Eukaryota</taxon>
        <taxon>Metazoa</taxon>
        <taxon>Ecdysozoa</taxon>
        <taxon>Nematoda</taxon>
        <taxon>Chromadorea</taxon>
        <taxon>Rhabditida</taxon>
        <taxon>Tylenchina</taxon>
        <taxon>Panagrolaimomorpha</taxon>
        <taxon>Panagrolaimoidea</taxon>
        <taxon>Panagrolaimidae</taxon>
        <taxon>Panagrolaimus</taxon>
    </lineage>
</organism>
<reference evidence="2" key="1">
    <citation type="submission" date="2022-11" db="UniProtKB">
        <authorList>
            <consortium name="WormBaseParasite"/>
        </authorList>
    </citation>
    <scope>IDENTIFICATION</scope>
</reference>
<protein>
    <submittedName>
        <fullName evidence="2">Uncharacterized protein</fullName>
    </submittedName>
</protein>